<dbReference type="InterPro" id="IPR001647">
    <property type="entry name" value="HTH_TetR"/>
</dbReference>
<dbReference type="Pfam" id="PF00440">
    <property type="entry name" value="TetR_N"/>
    <property type="match status" value="1"/>
</dbReference>
<proteinExistence type="predicted"/>
<name>A0ABN6MHR4_9ACTN</name>
<evidence type="ECO:0000256" key="1">
    <source>
        <dbReference type="ARBA" id="ARBA00023125"/>
    </source>
</evidence>
<organism evidence="4 5">
    <name type="scientific">Raoultibacter timonensis</name>
    <dbReference type="NCBI Taxonomy" id="1907662"/>
    <lineage>
        <taxon>Bacteria</taxon>
        <taxon>Bacillati</taxon>
        <taxon>Actinomycetota</taxon>
        <taxon>Coriobacteriia</taxon>
        <taxon>Eggerthellales</taxon>
        <taxon>Eggerthellaceae</taxon>
        <taxon>Raoultibacter</taxon>
    </lineage>
</organism>
<reference evidence="4 5" key="1">
    <citation type="submission" date="2022-01" db="EMBL/GenBank/DDBJ databases">
        <title>Novel bile acid biosynthetic pathways are enriched in the microbiome of centenarians.</title>
        <authorList>
            <person name="Sato Y."/>
            <person name="Atarashi K."/>
            <person name="Plichta R.D."/>
            <person name="Arai Y."/>
            <person name="Sasajima S."/>
            <person name="Kearney M.S."/>
            <person name="Suda W."/>
            <person name="Takeshita K."/>
            <person name="Sasaki T."/>
            <person name="Okamoto S."/>
            <person name="Skelly N.A."/>
            <person name="Okamura Y."/>
            <person name="Vlamakis H."/>
            <person name="Li Y."/>
            <person name="Tanoue T."/>
            <person name="Takei H."/>
            <person name="Nittono H."/>
            <person name="Narushima S."/>
            <person name="Irie J."/>
            <person name="Itoh H."/>
            <person name="Moriya K."/>
            <person name="Sugiura Y."/>
            <person name="Suematsu M."/>
            <person name="Moritoki N."/>
            <person name="Shibata S."/>
            <person name="Littman R.D."/>
            <person name="Fischbach A.M."/>
            <person name="Uwamino Y."/>
            <person name="Inoue T."/>
            <person name="Honda A."/>
            <person name="Hattori M."/>
            <person name="Murai T."/>
            <person name="Xavier J.R."/>
            <person name="Hirose N."/>
            <person name="Honda K."/>
        </authorList>
    </citation>
    <scope>NUCLEOTIDE SEQUENCE [LARGE SCALE GENOMIC DNA]</scope>
    <source>
        <strain evidence="4 5">CE91-St30</strain>
    </source>
</reference>
<keyword evidence="5" id="KW-1185">Reference proteome</keyword>
<dbReference type="InterPro" id="IPR050109">
    <property type="entry name" value="HTH-type_TetR-like_transc_reg"/>
</dbReference>
<dbReference type="PANTHER" id="PTHR30055:SF226">
    <property type="entry name" value="HTH-TYPE TRANSCRIPTIONAL REGULATOR PKSA"/>
    <property type="match status" value="1"/>
</dbReference>
<gene>
    <name evidence="4" type="ORF">CE91St30_11790</name>
</gene>
<evidence type="ECO:0000313" key="4">
    <source>
        <dbReference type="EMBL" id="BDE95846.1"/>
    </source>
</evidence>
<dbReference type="EMBL" id="AP025564">
    <property type="protein sequence ID" value="BDE95846.1"/>
    <property type="molecule type" value="Genomic_DNA"/>
</dbReference>
<keyword evidence="1 2" id="KW-0238">DNA-binding</keyword>
<dbReference type="PANTHER" id="PTHR30055">
    <property type="entry name" value="HTH-TYPE TRANSCRIPTIONAL REGULATOR RUTR"/>
    <property type="match status" value="1"/>
</dbReference>
<evidence type="ECO:0000256" key="2">
    <source>
        <dbReference type="PROSITE-ProRule" id="PRU00335"/>
    </source>
</evidence>
<dbReference type="Gene3D" id="1.10.357.10">
    <property type="entry name" value="Tetracycline Repressor, domain 2"/>
    <property type="match status" value="1"/>
</dbReference>
<evidence type="ECO:0000259" key="3">
    <source>
        <dbReference type="PROSITE" id="PS50977"/>
    </source>
</evidence>
<feature type="domain" description="HTH tetR-type" evidence="3">
    <location>
        <begin position="28"/>
        <end position="88"/>
    </location>
</feature>
<accession>A0ABN6MHR4</accession>
<dbReference type="Proteomes" id="UP001320544">
    <property type="component" value="Chromosome"/>
</dbReference>
<dbReference type="PROSITE" id="PS50977">
    <property type="entry name" value="HTH_TETR_2"/>
    <property type="match status" value="1"/>
</dbReference>
<dbReference type="PRINTS" id="PR00455">
    <property type="entry name" value="HTHTETR"/>
</dbReference>
<feature type="DNA-binding region" description="H-T-H motif" evidence="2">
    <location>
        <begin position="51"/>
        <end position="70"/>
    </location>
</feature>
<dbReference type="InterPro" id="IPR009057">
    <property type="entry name" value="Homeodomain-like_sf"/>
</dbReference>
<evidence type="ECO:0000313" key="5">
    <source>
        <dbReference type="Proteomes" id="UP001320544"/>
    </source>
</evidence>
<dbReference type="SUPFAM" id="SSF46689">
    <property type="entry name" value="Homeodomain-like"/>
    <property type="match status" value="1"/>
</dbReference>
<sequence>MRLGNRQTIYQPIRSECGRSLTESRRMCGQAGEIVLAARKLFETKGVAATTVKDIAEEAGVTRELVYYYFENKRAVTDAVLDDYVEDLVESVIVWNESREFGDTPGSLKKCIAAFRRALYDSNGPRPMIGVLEELGVRDEFDVRAVRETVDCINAHIVTEYAAYHEIEIELVYEMFCVVIFGLVGLVKINPNITDDALMKVVEQTLHLDMVPLES</sequence>
<dbReference type="RefSeq" id="WP_102378587.1">
    <property type="nucleotide sequence ID" value="NZ_AP025564.1"/>
</dbReference>
<protein>
    <recommendedName>
        <fullName evidence="3">HTH tetR-type domain-containing protein</fullName>
    </recommendedName>
</protein>